<proteinExistence type="predicted"/>
<name>D2QWN3_PIRSD</name>
<evidence type="ECO:0000313" key="3">
    <source>
        <dbReference type="Proteomes" id="UP000001887"/>
    </source>
</evidence>
<dbReference type="PANTHER" id="PTHR33321">
    <property type="match status" value="1"/>
</dbReference>
<gene>
    <name evidence="2" type="ordered locus">Psta_3172</name>
</gene>
<reference evidence="2 3" key="1">
    <citation type="journal article" date="2009" name="Stand. Genomic Sci.">
        <title>Complete genome sequence of Pirellula staleyi type strain (ATCC 27377).</title>
        <authorList>
            <person name="Clum A."/>
            <person name="Tindall B.J."/>
            <person name="Sikorski J."/>
            <person name="Ivanova N."/>
            <person name="Mavrommatis K."/>
            <person name="Lucas S."/>
            <person name="Glavina del Rio T."/>
            <person name="Nolan M."/>
            <person name="Chen F."/>
            <person name="Tice H."/>
            <person name="Pitluck S."/>
            <person name="Cheng J.F."/>
            <person name="Chertkov O."/>
            <person name="Brettin T."/>
            <person name="Han C."/>
            <person name="Detter J.C."/>
            <person name="Kuske C."/>
            <person name="Bruce D."/>
            <person name="Goodwin L."/>
            <person name="Ovchinikova G."/>
            <person name="Pati A."/>
            <person name="Mikhailova N."/>
            <person name="Chen A."/>
            <person name="Palaniappan K."/>
            <person name="Land M."/>
            <person name="Hauser L."/>
            <person name="Chang Y.J."/>
            <person name="Jeffries C.D."/>
            <person name="Chain P."/>
            <person name="Rohde M."/>
            <person name="Goker M."/>
            <person name="Bristow J."/>
            <person name="Eisen J.A."/>
            <person name="Markowitz V."/>
            <person name="Hugenholtz P."/>
            <person name="Kyrpides N.C."/>
            <person name="Klenk H.P."/>
            <person name="Lapidus A."/>
        </authorList>
    </citation>
    <scope>NUCLEOTIDE SEQUENCE [LARGE SCALE GENOMIC DNA]</scope>
    <source>
        <strain evidence="3">ATCC 27377 / DSM 6068 / ICPB 4128</strain>
    </source>
</reference>
<evidence type="ECO:0000313" key="2">
    <source>
        <dbReference type="EMBL" id="ADB17836.1"/>
    </source>
</evidence>
<feature type="chain" id="PRO_5003034362" evidence="1">
    <location>
        <begin position="27"/>
        <end position="244"/>
    </location>
</feature>
<keyword evidence="3" id="KW-1185">Reference proteome</keyword>
<dbReference type="AlphaFoldDB" id="D2QWN3"/>
<dbReference type="eggNOG" id="ENOG502ZBFG">
    <property type="taxonomic scope" value="Bacteria"/>
</dbReference>
<accession>D2QWN3</accession>
<dbReference type="HOGENOM" id="CLU_093072_0_0_0"/>
<dbReference type="PROSITE" id="PS51318">
    <property type="entry name" value="TAT"/>
    <property type="match status" value="1"/>
</dbReference>
<organism evidence="2 3">
    <name type="scientific">Pirellula staleyi (strain ATCC 27377 / DSM 6068 / ICPB 4128)</name>
    <name type="common">Pirella staleyi</name>
    <dbReference type="NCBI Taxonomy" id="530564"/>
    <lineage>
        <taxon>Bacteria</taxon>
        <taxon>Pseudomonadati</taxon>
        <taxon>Planctomycetota</taxon>
        <taxon>Planctomycetia</taxon>
        <taxon>Pirellulales</taxon>
        <taxon>Pirellulaceae</taxon>
        <taxon>Pirellula</taxon>
    </lineage>
</organism>
<dbReference type="EMBL" id="CP001848">
    <property type="protein sequence ID" value="ADB17836.1"/>
    <property type="molecule type" value="Genomic_DNA"/>
</dbReference>
<dbReference type="KEGG" id="psl:Psta_3172"/>
<dbReference type="Pfam" id="PF04450">
    <property type="entry name" value="BSP"/>
    <property type="match status" value="1"/>
</dbReference>
<protein>
    <submittedName>
        <fullName evidence="2">Basic Secretory Protein</fullName>
    </submittedName>
</protein>
<dbReference type="Proteomes" id="UP000001887">
    <property type="component" value="Chromosome"/>
</dbReference>
<dbReference type="STRING" id="530564.Psta_3172"/>
<evidence type="ECO:0000256" key="1">
    <source>
        <dbReference type="SAM" id="SignalP"/>
    </source>
</evidence>
<keyword evidence="1" id="KW-0732">Signal</keyword>
<feature type="signal peptide" evidence="1">
    <location>
        <begin position="1"/>
        <end position="26"/>
    </location>
</feature>
<dbReference type="InterPro" id="IPR006311">
    <property type="entry name" value="TAT_signal"/>
</dbReference>
<dbReference type="OrthoDB" id="211588at2"/>
<sequence precursor="true">MFSRRHFLALSLATASSLALSQQLLAEDEKPADAKLPAGDKPAEERPGEVVIKVDASETPDLARWCDDAAAILKEWHPKIEALLATEGFTAPREIKIMMRKDMKGVAATGGTTIYVAANYVRQNPDDKGMMVHELTHAIQRYPKYDPAWLVEAIADYVRFYHYEPGVKLDRVDPNRQSYRDGYRSSSMFVAWCKETEGDKLFLALHGALRQGKYRYDLWKEACGKSLDRLWADFLESNAAQGRS</sequence>
<dbReference type="InterPro" id="IPR007541">
    <property type="entry name" value="Uncharacterised_BSP"/>
</dbReference>
<dbReference type="PANTHER" id="PTHR33321:SF12">
    <property type="entry name" value="PLANT BASIC SECRETORY PROTEIN (BSP) FAMILY PROTEIN"/>
    <property type="match status" value="1"/>
</dbReference>